<dbReference type="Pfam" id="PF00296">
    <property type="entry name" value="Bac_luciferase"/>
    <property type="match status" value="1"/>
</dbReference>
<dbReference type="PANTHER" id="PTHR30137">
    <property type="entry name" value="LUCIFERASE-LIKE MONOOXYGENASE"/>
    <property type="match status" value="1"/>
</dbReference>
<dbReference type="RefSeq" id="WP_093943368.1">
    <property type="nucleotide sequence ID" value="NZ_CP022521.1"/>
</dbReference>
<keyword evidence="2" id="KW-0560">Oxidoreductase</keyword>
<dbReference type="CDD" id="cd01097">
    <property type="entry name" value="Tetrahydromethanopterin_reductase"/>
    <property type="match status" value="1"/>
</dbReference>
<name>A0A221W909_9PSEU</name>
<dbReference type="GO" id="GO:0005829">
    <property type="term" value="C:cytosol"/>
    <property type="evidence" value="ECO:0007669"/>
    <property type="project" value="TreeGrafter"/>
</dbReference>
<dbReference type="InterPro" id="IPR050766">
    <property type="entry name" value="Bact_Lucif_Oxidored"/>
</dbReference>
<evidence type="ECO:0000259" key="1">
    <source>
        <dbReference type="Pfam" id="PF00296"/>
    </source>
</evidence>
<sequence length="328" mass="35647">MKLSIFSVTDHHPARDRSIAAFYDQLLDEISYAEELGFANYFVAEHHFHEYGIVPAPAVLLAAAARQTSRIGLGVAVAVLPFHAPMVLAEDYAMLDQLSGGRLALGVGSGYLPHEYAGFGVDQAEKRTRFDEALEILTRAWTGEPVHFDGEYHRLSGVRAAVTPLASPPVWVAVIRPEAAYHVGRQGRNIMLIPYASAEDIDHLGEVVTAYRKGFAESGATGTGDVAVALHTYVGERPDVEDEVGPALAQYTDTRLYHKSHRSYAQLDAAELVLFGDADLVSRRMDRLEELGVTHLLALANFGALAPELVTASMKRLAGLASARGENR</sequence>
<dbReference type="EMBL" id="CP022521">
    <property type="protein sequence ID" value="ASO22408.1"/>
    <property type="molecule type" value="Genomic_DNA"/>
</dbReference>
<dbReference type="AlphaFoldDB" id="A0A221W909"/>
<dbReference type="OrthoDB" id="7903015at2"/>
<reference evidence="2 3" key="1">
    <citation type="submission" date="2017-07" db="EMBL/GenBank/DDBJ databases">
        <title>Complete genome sequence of Actinoalloteichus hoggarensis DSM 45943, type strain of Actinoalloteichus hoggarensis.</title>
        <authorList>
            <person name="Ruckert C."/>
            <person name="Nouioui I."/>
            <person name="Willmese J."/>
            <person name="van Wezel G."/>
            <person name="Klenk H.-P."/>
            <person name="Kalinowski J."/>
            <person name="Zotchev S.B."/>
        </authorList>
    </citation>
    <scope>NUCLEOTIDE SEQUENCE [LARGE SCALE GENOMIC DNA]</scope>
    <source>
        <strain evidence="2 3">DSM 45943</strain>
    </source>
</reference>
<dbReference type="InterPro" id="IPR011251">
    <property type="entry name" value="Luciferase-like_dom"/>
</dbReference>
<accession>A0A221W909</accession>
<evidence type="ECO:0000313" key="3">
    <source>
        <dbReference type="Proteomes" id="UP000204221"/>
    </source>
</evidence>
<keyword evidence="3" id="KW-1185">Reference proteome</keyword>
<proteinExistence type="predicted"/>
<dbReference type="GO" id="GO:0052601">
    <property type="term" value="F:limonene 1,2-monooxygenase [NAD(P)H) activity"/>
    <property type="evidence" value="ECO:0007669"/>
    <property type="project" value="UniProtKB-EC"/>
</dbReference>
<protein>
    <submittedName>
        <fullName evidence="2">Limonene 1,2-monooxygenase</fullName>
        <ecNumber evidence="2">1.14.13.107</ecNumber>
    </submittedName>
</protein>
<dbReference type="Proteomes" id="UP000204221">
    <property type="component" value="Chromosome"/>
</dbReference>
<dbReference type="SUPFAM" id="SSF51679">
    <property type="entry name" value="Bacterial luciferase-like"/>
    <property type="match status" value="1"/>
</dbReference>
<dbReference type="KEGG" id="ahg:AHOG_24010"/>
<evidence type="ECO:0000313" key="2">
    <source>
        <dbReference type="EMBL" id="ASO22408.1"/>
    </source>
</evidence>
<gene>
    <name evidence="2" type="primary">limB4</name>
    <name evidence="2" type="ORF">AHOG_24010</name>
</gene>
<organism evidence="2 3">
    <name type="scientific">Actinoalloteichus hoggarensis</name>
    <dbReference type="NCBI Taxonomy" id="1470176"/>
    <lineage>
        <taxon>Bacteria</taxon>
        <taxon>Bacillati</taxon>
        <taxon>Actinomycetota</taxon>
        <taxon>Actinomycetes</taxon>
        <taxon>Pseudonocardiales</taxon>
        <taxon>Pseudonocardiaceae</taxon>
        <taxon>Actinoalloteichus</taxon>
    </lineage>
</organism>
<feature type="domain" description="Luciferase-like" evidence="1">
    <location>
        <begin position="1"/>
        <end position="294"/>
    </location>
</feature>
<dbReference type="PANTHER" id="PTHR30137:SF6">
    <property type="entry name" value="LUCIFERASE-LIKE MONOOXYGENASE"/>
    <property type="match status" value="1"/>
</dbReference>
<dbReference type="Gene3D" id="3.20.20.30">
    <property type="entry name" value="Luciferase-like domain"/>
    <property type="match status" value="1"/>
</dbReference>
<dbReference type="InterPro" id="IPR036661">
    <property type="entry name" value="Luciferase-like_sf"/>
</dbReference>
<keyword evidence="2" id="KW-0503">Monooxygenase</keyword>
<dbReference type="EC" id="1.14.13.107" evidence="2"/>